<dbReference type="EMBL" id="LCFK01000035">
    <property type="protein sequence ID" value="KKS92797.1"/>
    <property type="molecule type" value="Genomic_DNA"/>
</dbReference>
<proteinExistence type="predicted"/>
<dbReference type="AlphaFoldDB" id="A0A0G1D519"/>
<comment type="caution">
    <text evidence="1">The sequence shown here is derived from an EMBL/GenBank/DDBJ whole genome shotgun (WGS) entry which is preliminary data.</text>
</comment>
<evidence type="ECO:0000313" key="2">
    <source>
        <dbReference type="Proteomes" id="UP000033980"/>
    </source>
</evidence>
<protein>
    <submittedName>
        <fullName evidence="1">Uncharacterized protein</fullName>
    </submittedName>
</protein>
<accession>A0A0G1D519</accession>
<name>A0A0G1D519_9BACT</name>
<reference evidence="1 2" key="1">
    <citation type="journal article" date="2015" name="Nature">
        <title>rRNA introns, odd ribosomes, and small enigmatic genomes across a large radiation of phyla.</title>
        <authorList>
            <person name="Brown C.T."/>
            <person name="Hug L.A."/>
            <person name="Thomas B.C."/>
            <person name="Sharon I."/>
            <person name="Castelle C.J."/>
            <person name="Singh A."/>
            <person name="Wilkins M.J."/>
            <person name="Williams K.H."/>
            <person name="Banfield J.F."/>
        </authorList>
    </citation>
    <scope>NUCLEOTIDE SEQUENCE [LARGE SCALE GENOMIC DNA]</scope>
</reference>
<organism evidence="1 2">
    <name type="scientific">Candidatus Collierbacteria bacterium GW2011_GWC2_43_12</name>
    <dbReference type="NCBI Taxonomy" id="1618390"/>
    <lineage>
        <taxon>Bacteria</taxon>
        <taxon>Candidatus Collieribacteriota</taxon>
    </lineage>
</organism>
<dbReference type="Proteomes" id="UP000033980">
    <property type="component" value="Unassembled WGS sequence"/>
</dbReference>
<gene>
    <name evidence="1" type="ORF">UV68_C0035G0007</name>
</gene>
<sequence>MGYIISAVERLIRSYRNVELSPEEKRGYSLHWEALKTNGAREGYRAEKAKFEIFRMGRKILPLLLRDTKQEASEYMWNAVSEILSCLAEETDRSTILELITDKRALGEDETQMYNLLKALNKINFRVRSGSEHDQRLDECVDVLEYIYQRSHNGDTQSRILLAMSIAGGEKARCFISANNRWGGFYAYEKYLRDVSMADLYAVKRVITDPEKDYFEYIEVDRGLAETRWLDLTRRAEDIVFRACEISETTREALLMYAFNFLRSHPKMSGQERKRLVRRLKILSKEEEKYRSAEVPLPTVGLELEIPLVPDREIYQEIIEALQIKTYDEQEDLWEVINAFSYSSGLQMRVLEELIKMRAMPIADPEIRNIFYKEMMLSLHINLGVPKDIEGVIGEFDEEIDILVDGLVYGFVSPLRLRHRKTRNDGISWDIKDHEVQKSEKSGKKRLEIKVTEFSDATSYRMIDEAQILAGAMFAYIKNQLGLPVSSIEKEMAGEWACHRLCITKILNSHRLMPKLYNCHPESAVEAAKNLKLRKEMRKAVDGCSAVIKKIVFG</sequence>
<evidence type="ECO:0000313" key="1">
    <source>
        <dbReference type="EMBL" id="KKS92797.1"/>
    </source>
</evidence>